<evidence type="ECO:0000313" key="2">
    <source>
        <dbReference type="EMBL" id="KAJ8420017.1"/>
    </source>
</evidence>
<name>A0A9Q1JEG1_9CARY</name>
<organism evidence="2 3">
    <name type="scientific">Carnegiea gigantea</name>
    <dbReference type="NCBI Taxonomy" id="171969"/>
    <lineage>
        <taxon>Eukaryota</taxon>
        <taxon>Viridiplantae</taxon>
        <taxon>Streptophyta</taxon>
        <taxon>Embryophyta</taxon>
        <taxon>Tracheophyta</taxon>
        <taxon>Spermatophyta</taxon>
        <taxon>Magnoliopsida</taxon>
        <taxon>eudicotyledons</taxon>
        <taxon>Gunneridae</taxon>
        <taxon>Pentapetalae</taxon>
        <taxon>Caryophyllales</taxon>
        <taxon>Cactineae</taxon>
        <taxon>Cactaceae</taxon>
        <taxon>Cactoideae</taxon>
        <taxon>Echinocereeae</taxon>
        <taxon>Carnegiea</taxon>
    </lineage>
</organism>
<gene>
    <name evidence="2" type="ORF">Cgig2_028992</name>
</gene>
<protein>
    <submittedName>
        <fullName evidence="2">Uncharacterized protein</fullName>
    </submittedName>
</protein>
<dbReference type="EMBL" id="JAKOGI010004000">
    <property type="protein sequence ID" value="KAJ8420017.1"/>
    <property type="molecule type" value="Genomic_DNA"/>
</dbReference>
<comment type="caution">
    <text evidence="2">The sequence shown here is derived from an EMBL/GenBank/DDBJ whole genome shotgun (WGS) entry which is preliminary data.</text>
</comment>
<keyword evidence="3" id="KW-1185">Reference proteome</keyword>
<evidence type="ECO:0000256" key="1">
    <source>
        <dbReference type="SAM" id="MobiDB-lite"/>
    </source>
</evidence>
<evidence type="ECO:0000313" key="3">
    <source>
        <dbReference type="Proteomes" id="UP001153076"/>
    </source>
</evidence>
<dbReference type="AlphaFoldDB" id="A0A9Q1JEG1"/>
<dbReference type="OrthoDB" id="1752268at2759"/>
<sequence length="218" mass="25015">MKVTEHNPEPIRGFEYEQHTNTPLHISRLEADAPKGHTIALQSGDARKIIEAKKPTIASLPHGMSQVPAHLRVGEPDERVLAFLSTPFSRAIMEALYPKKVKMLTINLLDRSTLVESLRMTQDFIQAMETCVGDAFVRHENQKREGDDKGSQLDKRPRKDQERVGCFHTSPRNILMEIKGNPILRDKKKHYEYHEDYWHITSECCQLKKALHELADQG</sequence>
<reference evidence="2" key="1">
    <citation type="submission" date="2022-04" db="EMBL/GenBank/DDBJ databases">
        <title>Carnegiea gigantea Genome sequencing and assembly v2.</title>
        <authorList>
            <person name="Copetti D."/>
            <person name="Sanderson M.J."/>
            <person name="Burquez A."/>
            <person name="Wojciechowski M.F."/>
        </authorList>
    </citation>
    <scope>NUCLEOTIDE SEQUENCE</scope>
    <source>
        <strain evidence="2">SGP5-SGP5p</strain>
        <tissue evidence="2">Aerial part</tissue>
    </source>
</reference>
<proteinExistence type="predicted"/>
<feature type="region of interest" description="Disordered" evidence="1">
    <location>
        <begin position="139"/>
        <end position="163"/>
    </location>
</feature>
<dbReference type="Proteomes" id="UP001153076">
    <property type="component" value="Unassembled WGS sequence"/>
</dbReference>
<accession>A0A9Q1JEG1</accession>